<dbReference type="InterPro" id="IPR009014">
    <property type="entry name" value="Transketo_C/PFOR_II"/>
</dbReference>
<name>X0W8B0_9ZZZZ</name>
<dbReference type="InterPro" id="IPR033412">
    <property type="entry name" value="PFOR_II"/>
</dbReference>
<organism evidence="3">
    <name type="scientific">marine sediment metagenome</name>
    <dbReference type="NCBI Taxonomy" id="412755"/>
    <lineage>
        <taxon>unclassified sequences</taxon>
        <taxon>metagenomes</taxon>
        <taxon>ecological metagenomes</taxon>
    </lineage>
</organism>
<feature type="non-terminal residue" evidence="3">
    <location>
        <position position="1"/>
    </location>
</feature>
<dbReference type="SUPFAM" id="SSF52518">
    <property type="entry name" value="Thiamin diphosphate-binding fold (THDP-binding)"/>
    <property type="match status" value="1"/>
</dbReference>
<accession>X0W8B0</accession>
<dbReference type="AlphaFoldDB" id="X0W8B0"/>
<dbReference type="Gene3D" id="3.40.50.970">
    <property type="match status" value="1"/>
</dbReference>
<dbReference type="GO" id="GO:0006979">
    <property type="term" value="P:response to oxidative stress"/>
    <property type="evidence" value="ECO:0007669"/>
    <property type="project" value="TreeGrafter"/>
</dbReference>
<proteinExistence type="predicted"/>
<dbReference type="Pfam" id="PF17147">
    <property type="entry name" value="PFOR_II"/>
    <property type="match status" value="1"/>
</dbReference>
<gene>
    <name evidence="3" type="ORF">S01H1_53832</name>
</gene>
<dbReference type="SUPFAM" id="SSF52922">
    <property type="entry name" value="TK C-terminal domain-like"/>
    <property type="match status" value="1"/>
</dbReference>
<evidence type="ECO:0000259" key="2">
    <source>
        <dbReference type="Pfam" id="PF17147"/>
    </source>
</evidence>
<protein>
    <recommendedName>
        <fullName evidence="2">Pyruvate:ferredoxin oxidoreductase core domain-containing protein</fullName>
    </recommendedName>
</protein>
<reference evidence="3" key="1">
    <citation type="journal article" date="2014" name="Front. Microbiol.">
        <title>High frequency of phylogenetically diverse reductive dehalogenase-homologous genes in deep subseafloor sedimentary metagenomes.</title>
        <authorList>
            <person name="Kawai M."/>
            <person name="Futagami T."/>
            <person name="Toyoda A."/>
            <person name="Takaki Y."/>
            <person name="Nishi S."/>
            <person name="Hori S."/>
            <person name="Arai W."/>
            <person name="Tsubouchi T."/>
            <person name="Morono Y."/>
            <person name="Uchiyama I."/>
            <person name="Ito T."/>
            <person name="Fujiyama A."/>
            <person name="Inagaki F."/>
            <person name="Takami H."/>
        </authorList>
    </citation>
    <scope>NUCLEOTIDE SEQUENCE</scope>
    <source>
        <strain evidence="3">Expedition CK06-06</strain>
    </source>
</reference>
<evidence type="ECO:0000313" key="3">
    <source>
        <dbReference type="EMBL" id="GAG26850.1"/>
    </source>
</evidence>
<sequence length="242" mass="27010">LMAYKIAEDKRVRLPVVIGYDGYVLSYTAEPVEVPSQKSVDDWLPPYEYQSILPKDYDPATSGRRRRGGDPQQGWITHHEALLNSLAVIKEINEDYGKVFGRKYGNGLTETYKTEDAEAVMVAMGSLAGTARAAIDKLQADGKPVGLIKLKCYQPFDVEDFQEYGKKFKAIGMIDRNVCLGHGGAGYRLIRNALYDMDERTTVLQFHAGLAGKEVRVGDFERVGDKILKAARGEKVSQVEWV</sequence>
<dbReference type="PANTHER" id="PTHR32154:SF0">
    <property type="entry name" value="PYRUVATE-FLAVODOXIN OXIDOREDUCTASE-RELATED"/>
    <property type="match status" value="1"/>
</dbReference>
<dbReference type="EMBL" id="BARS01034881">
    <property type="protein sequence ID" value="GAG26850.1"/>
    <property type="molecule type" value="Genomic_DNA"/>
</dbReference>
<comment type="caution">
    <text evidence="3">The sequence shown here is derived from an EMBL/GenBank/DDBJ whole genome shotgun (WGS) entry which is preliminary data.</text>
</comment>
<dbReference type="InterPro" id="IPR050722">
    <property type="entry name" value="Pyruvate:ferred/Flavod_OxRd"/>
</dbReference>
<dbReference type="Gene3D" id="3.40.50.920">
    <property type="match status" value="1"/>
</dbReference>
<dbReference type="InterPro" id="IPR029061">
    <property type="entry name" value="THDP-binding"/>
</dbReference>
<feature type="domain" description="Pyruvate:ferredoxin oxidoreductase core" evidence="2">
    <location>
        <begin position="117"/>
        <end position="219"/>
    </location>
</feature>
<feature type="region of interest" description="Disordered" evidence="1">
    <location>
        <begin position="54"/>
        <end position="73"/>
    </location>
</feature>
<evidence type="ECO:0000256" key="1">
    <source>
        <dbReference type="SAM" id="MobiDB-lite"/>
    </source>
</evidence>
<dbReference type="PANTHER" id="PTHR32154">
    <property type="entry name" value="PYRUVATE-FLAVODOXIN OXIDOREDUCTASE-RELATED"/>
    <property type="match status" value="1"/>
</dbReference>